<feature type="compositionally biased region" description="Low complexity" evidence="1">
    <location>
        <begin position="918"/>
        <end position="939"/>
    </location>
</feature>
<evidence type="ECO:0000313" key="4">
    <source>
        <dbReference type="Proteomes" id="UP000006671"/>
    </source>
</evidence>
<dbReference type="SUPFAM" id="SSF56112">
    <property type="entry name" value="Protein kinase-like (PK-like)"/>
    <property type="match status" value="2"/>
</dbReference>
<dbReference type="Proteomes" id="UP000006671">
    <property type="component" value="Unassembled WGS sequence"/>
</dbReference>
<feature type="region of interest" description="Disordered" evidence="1">
    <location>
        <begin position="1159"/>
        <end position="1183"/>
    </location>
</feature>
<dbReference type="GeneID" id="8864050"/>
<dbReference type="RefSeq" id="XP_002669573.1">
    <property type="nucleotide sequence ID" value="XM_002669527.1"/>
</dbReference>
<evidence type="ECO:0000313" key="3">
    <source>
        <dbReference type="EMBL" id="EFC36829.1"/>
    </source>
</evidence>
<dbReference type="STRING" id="5762.D2W2A1"/>
<feature type="region of interest" description="Disordered" evidence="1">
    <location>
        <begin position="751"/>
        <end position="784"/>
    </location>
</feature>
<dbReference type="GO" id="GO:0005737">
    <property type="term" value="C:cytoplasm"/>
    <property type="evidence" value="ECO:0007669"/>
    <property type="project" value="TreeGrafter"/>
</dbReference>
<dbReference type="SMART" id="SM00220">
    <property type="entry name" value="S_TKc"/>
    <property type="match status" value="1"/>
</dbReference>
<dbReference type="InterPro" id="IPR000719">
    <property type="entry name" value="Prot_kinase_dom"/>
</dbReference>
<dbReference type="InterPro" id="IPR008271">
    <property type="entry name" value="Ser/Thr_kinase_AS"/>
</dbReference>
<dbReference type="PANTHER" id="PTHR24361">
    <property type="entry name" value="MITOGEN-ACTIVATED KINASE KINASE KINASE"/>
    <property type="match status" value="1"/>
</dbReference>
<dbReference type="InterPro" id="IPR011009">
    <property type="entry name" value="Kinase-like_dom_sf"/>
</dbReference>
<dbReference type="PROSITE" id="PS50011">
    <property type="entry name" value="PROTEIN_KINASE_DOM"/>
    <property type="match status" value="2"/>
</dbReference>
<keyword evidence="4" id="KW-1185">Reference proteome</keyword>
<dbReference type="eggNOG" id="KOG0032">
    <property type="taxonomic scope" value="Eukaryota"/>
</dbReference>
<dbReference type="GO" id="GO:0004674">
    <property type="term" value="F:protein serine/threonine kinase activity"/>
    <property type="evidence" value="ECO:0007669"/>
    <property type="project" value="TreeGrafter"/>
</dbReference>
<dbReference type="InParanoid" id="D2W2A1"/>
<dbReference type="VEuPathDB" id="AmoebaDB:NAEGRDRAFT_59917"/>
<feature type="compositionally biased region" description="Low complexity" evidence="1">
    <location>
        <begin position="958"/>
        <end position="978"/>
    </location>
</feature>
<evidence type="ECO:0000256" key="1">
    <source>
        <dbReference type="SAM" id="MobiDB-lite"/>
    </source>
</evidence>
<dbReference type="GO" id="GO:0005524">
    <property type="term" value="F:ATP binding"/>
    <property type="evidence" value="ECO:0007669"/>
    <property type="project" value="InterPro"/>
</dbReference>
<protein>
    <submittedName>
        <fullName evidence="3">Predicted protein</fullName>
    </submittedName>
</protein>
<reference evidence="3 4" key="1">
    <citation type="journal article" date="2010" name="Cell">
        <title>The genome of Naegleria gruberi illuminates early eukaryotic versatility.</title>
        <authorList>
            <person name="Fritz-Laylin L.K."/>
            <person name="Prochnik S.E."/>
            <person name="Ginger M.L."/>
            <person name="Dacks J.B."/>
            <person name="Carpenter M.L."/>
            <person name="Field M.C."/>
            <person name="Kuo A."/>
            <person name="Paredez A."/>
            <person name="Chapman J."/>
            <person name="Pham J."/>
            <person name="Shu S."/>
            <person name="Neupane R."/>
            <person name="Cipriano M."/>
            <person name="Mancuso J."/>
            <person name="Tu H."/>
            <person name="Salamov A."/>
            <person name="Lindquist E."/>
            <person name="Shapiro H."/>
            <person name="Lucas S."/>
            <person name="Grigoriev I.V."/>
            <person name="Cande W.Z."/>
            <person name="Fulton C."/>
            <person name="Rokhsar D.S."/>
            <person name="Dawson S.C."/>
        </authorList>
    </citation>
    <scope>NUCLEOTIDE SEQUENCE [LARGE SCALE GENOMIC DNA]</scope>
    <source>
        <strain evidence="3 4">NEG-M</strain>
    </source>
</reference>
<dbReference type="eggNOG" id="KOG0198">
    <property type="taxonomic scope" value="Eukaryota"/>
</dbReference>
<organism evidence="4">
    <name type="scientific">Naegleria gruberi</name>
    <name type="common">Amoeba</name>
    <dbReference type="NCBI Taxonomy" id="5762"/>
    <lineage>
        <taxon>Eukaryota</taxon>
        <taxon>Discoba</taxon>
        <taxon>Heterolobosea</taxon>
        <taxon>Tetramitia</taxon>
        <taxon>Eutetramitia</taxon>
        <taxon>Vahlkampfiidae</taxon>
        <taxon>Naegleria</taxon>
    </lineage>
</organism>
<feature type="compositionally biased region" description="Polar residues" evidence="1">
    <location>
        <begin position="992"/>
        <end position="1017"/>
    </location>
</feature>
<sequence>MQQVASPKNSSDRGFEQAAANPENLEPATCQIINDNNQLLGNNLLVDDEEENWKRPLLFYDQNFRRCSISSESHAINPGNSLLNIGNYKGYKPSEKVIAKYIDQVLQGIMFMHQKLKMAHLNLTPNNTMLSRNGQIKLCDIGFVLSRDEYIKYQPCINYSSPSLFKCNKSCEWTKQALADIWSVGCLVIELMTERRPFYDYDWNSLFELLSSGKNMEEMIRKYYPKSESCSESVIDFLNLCFKNHSYTRSLIKNLTHHPWIMKHVENTVNPNLTTTTVNNSQKNDKPRYIMMIQHGSRKKKLTQKSPFPSIHSVEEFIKDKCETILRGNQRISFIEILDRECDDYIELDDLDLLVESPHVNQIRISTNSPPVTPISNPSTKLSFSSFNISYTASSLSIPSPQEPKSQLWNERYLPLRKIQSGGFSSVYLCEDHFGSSSQTKQVALKLLPVDMDHSNSNQSFNDAMKEALQMLMFNHPNIVKVLDVFQHYYNPISLESDTNSDCAVLCIVMHYYPYGDLSSLIRTSDAAILPLKTIISIMQQIFSALVELHSKKVIHRDIKPQNILIGSIEKNERNQISKVHVLVGDFGLSKHIVESRAFSVSGTMGFQSPELQLNQGYGLKADVWSAVPSYHRHLNEVDTISRPTMETQQNTMEQNIYSTPQERNPMKNHMAKTQAKQVEHKSCIICGKADTGNKYISYTINESNIEQYKGCFRHVPEIRIGDGVCKNCYAKKYKYVTGLSINKVKRKNNVTTTKGATTTTQENSPLSQPLPPSPHGHLGSVGDTHVSHASRVLPSLNTNPTSNTNTISTMHHAQYASHHHGYPSSSAGNIHHHDGSRMHVHSHHHHVDMHHAKQYEAEYSNGSSGRVKYYHNDMQSQPPPPPSPHYTYVVHDGSSMHAHYSSSYSPHHNAPPPPPHYQSHSRSPPVSPTHVNSSSSSYRKSHHYHPYASNENSQYLNGPNSTSSGGSNNVGAASRGGMVQPSLHDPFVRSSPMQHPHATTSPKSPRNGTGTNTSVPSIMEMMGTAPPSYAIGSNPSNNAMQTVNNTSNNVNRNYSNSPLHAFNNGQNKHENAARVENGAPPLSSHRYHPYSNSSNGSNVHRTSSSGREDVIHSPRIYTQEHLQNSPNPSPIRVASIVATGPALPGNVHVASGIPQAYSPPMVTSTSREDAKTSLPNMNVPPPIVKKEENEIIPKFEVKMETETLEKSDYENNTALVATFEQVKEEDKNILKELFIEPTVNVFLTFVTTTGTQSPTTRLSIPKSIGLNQLKDVIQKRLQKNREEESNVLQLGDEMSIGNIMLKKDENNFVEIDDQFCSIYRFEHHDSLKVSLINDSVL</sequence>
<feature type="compositionally biased region" description="Low complexity" evidence="1">
    <location>
        <begin position="1043"/>
        <end position="1058"/>
    </location>
</feature>
<accession>D2W2A1</accession>
<gene>
    <name evidence="3" type="ORF">NAEGRDRAFT_59917</name>
</gene>
<dbReference type="EMBL" id="GG738925">
    <property type="protein sequence ID" value="EFC36829.1"/>
    <property type="molecule type" value="Genomic_DNA"/>
</dbReference>
<dbReference type="KEGG" id="ngr:NAEGRDRAFT_59917"/>
<dbReference type="InterPro" id="IPR053235">
    <property type="entry name" value="Ser_Thr_kinase"/>
</dbReference>
<name>D2W2A1_NAEGR</name>
<dbReference type="PROSITE" id="PS00108">
    <property type="entry name" value="PROTEIN_KINASE_ST"/>
    <property type="match status" value="1"/>
</dbReference>
<feature type="compositionally biased region" description="Low complexity" evidence="1">
    <location>
        <begin position="896"/>
        <end position="909"/>
    </location>
</feature>
<proteinExistence type="predicted"/>
<feature type="domain" description="Protein kinase" evidence="2">
    <location>
        <begin position="1"/>
        <end position="261"/>
    </location>
</feature>
<feature type="compositionally biased region" description="Polar residues" evidence="1">
    <location>
        <begin position="1091"/>
        <end position="1106"/>
    </location>
</feature>
<feature type="region of interest" description="Disordered" evidence="1">
    <location>
        <begin position="817"/>
        <end position="1109"/>
    </location>
</feature>
<evidence type="ECO:0000259" key="2">
    <source>
        <dbReference type="PROSITE" id="PS50011"/>
    </source>
</evidence>
<feature type="compositionally biased region" description="Low complexity" evidence="1">
    <location>
        <begin position="751"/>
        <end position="768"/>
    </location>
</feature>
<dbReference type="OrthoDB" id="10252171at2759"/>
<feature type="compositionally biased region" description="Polar residues" evidence="1">
    <location>
        <begin position="1032"/>
        <end position="1042"/>
    </location>
</feature>
<dbReference type="Gene3D" id="1.10.510.10">
    <property type="entry name" value="Transferase(Phosphotransferase) domain 1"/>
    <property type="match status" value="2"/>
</dbReference>
<dbReference type="Pfam" id="PF00069">
    <property type="entry name" value="Pkinase"/>
    <property type="match status" value="2"/>
</dbReference>
<feature type="compositionally biased region" description="Basic residues" evidence="1">
    <location>
        <begin position="839"/>
        <end position="849"/>
    </location>
</feature>
<dbReference type="CDD" id="cd00180">
    <property type="entry name" value="PKc"/>
    <property type="match status" value="1"/>
</dbReference>
<feature type="domain" description="Protein kinase" evidence="2">
    <location>
        <begin position="413"/>
        <end position="737"/>
    </location>
</feature>